<protein>
    <recommendedName>
        <fullName evidence="3">Secreted protein</fullName>
    </recommendedName>
</protein>
<dbReference type="AlphaFoldDB" id="A0ABD2W5F7"/>
<organism evidence="1 2">
    <name type="scientific">Trichogramma kaykai</name>
    <dbReference type="NCBI Taxonomy" id="54128"/>
    <lineage>
        <taxon>Eukaryota</taxon>
        <taxon>Metazoa</taxon>
        <taxon>Ecdysozoa</taxon>
        <taxon>Arthropoda</taxon>
        <taxon>Hexapoda</taxon>
        <taxon>Insecta</taxon>
        <taxon>Pterygota</taxon>
        <taxon>Neoptera</taxon>
        <taxon>Endopterygota</taxon>
        <taxon>Hymenoptera</taxon>
        <taxon>Apocrita</taxon>
        <taxon>Proctotrupomorpha</taxon>
        <taxon>Chalcidoidea</taxon>
        <taxon>Trichogrammatidae</taxon>
        <taxon>Trichogramma</taxon>
    </lineage>
</organism>
<evidence type="ECO:0000313" key="2">
    <source>
        <dbReference type="Proteomes" id="UP001627154"/>
    </source>
</evidence>
<gene>
    <name evidence="1" type="ORF">TKK_016882</name>
</gene>
<proteinExistence type="predicted"/>
<accession>A0ABD2W5F7</accession>
<dbReference type="EMBL" id="JBJJXI010000136">
    <property type="protein sequence ID" value="KAL3387780.1"/>
    <property type="molecule type" value="Genomic_DNA"/>
</dbReference>
<keyword evidence="2" id="KW-1185">Reference proteome</keyword>
<reference evidence="1 2" key="1">
    <citation type="journal article" date="2024" name="bioRxiv">
        <title>A reference genome for Trichogramma kaykai: A tiny desert-dwelling parasitoid wasp with competing sex-ratio distorters.</title>
        <authorList>
            <person name="Culotta J."/>
            <person name="Lindsey A.R."/>
        </authorList>
    </citation>
    <scope>NUCLEOTIDE SEQUENCE [LARGE SCALE GENOMIC DNA]</scope>
    <source>
        <strain evidence="1 2">KSX58</strain>
    </source>
</reference>
<comment type="caution">
    <text evidence="1">The sequence shown here is derived from an EMBL/GenBank/DDBJ whole genome shotgun (WGS) entry which is preliminary data.</text>
</comment>
<dbReference type="Proteomes" id="UP001627154">
    <property type="component" value="Unassembled WGS sequence"/>
</dbReference>
<evidence type="ECO:0000313" key="1">
    <source>
        <dbReference type="EMBL" id="KAL3387780.1"/>
    </source>
</evidence>
<evidence type="ECO:0008006" key="3">
    <source>
        <dbReference type="Google" id="ProtNLM"/>
    </source>
</evidence>
<sequence length="90" mass="10290">MERRVKVAAAAARLQNLCSLASLLLFFLLLTTEYNLDFLFRSIWLVRAMRRAHLAVYDSLLYSRTSRAPVAGIECANKATQRHAHSSIYF</sequence>
<name>A0ABD2W5F7_9HYME</name>